<feature type="region of interest" description="Disordered" evidence="1">
    <location>
        <begin position="31"/>
        <end position="51"/>
    </location>
</feature>
<evidence type="ECO:0000313" key="3">
    <source>
        <dbReference type="Proteomes" id="UP000015354"/>
    </source>
</evidence>
<comment type="caution">
    <text evidence="2">The sequence shown here is derived from an EMBL/GenBank/DDBJ whole genome shotgun (WGS) entry which is preliminary data.</text>
</comment>
<keyword evidence="3" id="KW-1185">Reference proteome</keyword>
<evidence type="ECO:0000313" key="2">
    <source>
        <dbReference type="EMBL" id="EPY18469.1"/>
    </source>
</evidence>
<organism evidence="2 3">
    <name type="scientific">Strigomonas culicis</name>
    <dbReference type="NCBI Taxonomy" id="28005"/>
    <lineage>
        <taxon>Eukaryota</taxon>
        <taxon>Discoba</taxon>
        <taxon>Euglenozoa</taxon>
        <taxon>Kinetoplastea</taxon>
        <taxon>Metakinetoplastina</taxon>
        <taxon>Trypanosomatida</taxon>
        <taxon>Trypanosomatidae</taxon>
        <taxon>Strigomonadinae</taxon>
        <taxon>Strigomonas</taxon>
    </lineage>
</organism>
<sequence>MKGFKRRVSATINILFSSQKEVDNFYTMMRPNQETNPLSPNVPVKAAPATENMHNSTSILSTSSIHRNRNPLMAAASPPSHIARAA</sequence>
<name>S9TP45_9TRYP</name>
<gene>
    <name evidence="2" type="ORF">STCU_09955</name>
</gene>
<reference evidence="2 3" key="1">
    <citation type="journal article" date="2013" name="PLoS ONE">
        <title>Predicting the Proteins of Angomonas deanei, Strigomonas culicis and Their Respective Endosymbionts Reveals New Aspects of the Trypanosomatidae Family.</title>
        <authorList>
            <person name="Motta M.C."/>
            <person name="Martins A.C."/>
            <person name="de Souza S.S."/>
            <person name="Catta-Preta C.M."/>
            <person name="Silva R."/>
            <person name="Klein C.C."/>
            <person name="de Almeida L.G."/>
            <person name="de Lima Cunha O."/>
            <person name="Ciapina L.P."/>
            <person name="Brocchi M."/>
            <person name="Colabardini A.C."/>
            <person name="de Araujo Lima B."/>
            <person name="Machado C.R."/>
            <person name="de Almeida Soares C.M."/>
            <person name="Probst C.M."/>
            <person name="de Menezes C.B."/>
            <person name="Thompson C.E."/>
            <person name="Bartholomeu D.C."/>
            <person name="Gradia D.F."/>
            <person name="Pavoni D.P."/>
            <person name="Grisard E.C."/>
            <person name="Fantinatti-Garboggini F."/>
            <person name="Marchini F.K."/>
            <person name="Rodrigues-Luiz G.F."/>
            <person name="Wagner G."/>
            <person name="Goldman G.H."/>
            <person name="Fietto J.L."/>
            <person name="Elias M.C."/>
            <person name="Goldman M.H."/>
            <person name="Sagot M.F."/>
            <person name="Pereira M."/>
            <person name="Stoco P.H."/>
            <person name="de Mendonca-Neto R.P."/>
            <person name="Teixeira S.M."/>
            <person name="Maciel T.E."/>
            <person name="de Oliveira Mendes T.A."/>
            <person name="Urmenyi T.P."/>
            <person name="de Souza W."/>
            <person name="Schenkman S."/>
            <person name="de Vasconcelos A.T."/>
        </authorList>
    </citation>
    <scope>NUCLEOTIDE SEQUENCE [LARGE SCALE GENOMIC DNA]</scope>
</reference>
<evidence type="ECO:0000256" key="1">
    <source>
        <dbReference type="SAM" id="MobiDB-lite"/>
    </source>
</evidence>
<dbReference type="EMBL" id="ATMH01009912">
    <property type="protein sequence ID" value="EPY18469.1"/>
    <property type="molecule type" value="Genomic_DNA"/>
</dbReference>
<proteinExistence type="predicted"/>
<accession>S9TP45</accession>
<protein>
    <submittedName>
        <fullName evidence="2">Uncharacterized protein</fullName>
    </submittedName>
</protein>
<dbReference type="Proteomes" id="UP000015354">
    <property type="component" value="Unassembled WGS sequence"/>
</dbReference>
<dbReference type="AlphaFoldDB" id="S9TP45"/>